<evidence type="ECO:0000313" key="4">
    <source>
        <dbReference type="EMBL" id="MDJ1370318.1"/>
    </source>
</evidence>
<protein>
    <submittedName>
        <fullName evidence="4">TetR/AcrR family transcriptional regulator</fullName>
    </submittedName>
</protein>
<dbReference type="PROSITE" id="PS50977">
    <property type="entry name" value="HTH_TETR_2"/>
    <property type="match status" value="1"/>
</dbReference>
<keyword evidence="1 2" id="KW-0238">DNA-binding</keyword>
<dbReference type="InterPro" id="IPR001647">
    <property type="entry name" value="HTH_TetR"/>
</dbReference>
<dbReference type="InterPro" id="IPR050109">
    <property type="entry name" value="HTH-type_TetR-like_transc_reg"/>
</dbReference>
<feature type="DNA-binding region" description="H-T-H motif" evidence="2">
    <location>
        <begin position="37"/>
        <end position="56"/>
    </location>
</feature>
<dbReference type="SUPFAM" id="SSF46689">
    <property type="entry name" value="Homeodomain-like"/>
    <property type="match status" value="1"/>
</dbReference>
<comment type="caution">
    <text evidence="4">The sequence shown here is derived from an EMBL/GenBank/DDBJ whole genome shotgun (WGS) entry which is preliminary data.</text>
</comment>
<dbReference type="Proteomes" id="UP001170379">
    <property type="component" value="Unassembled WGS sequence"/>
</dbReference>
<dbReference type="Gene3D" id="1.10.357.10">
    <property type="entry name" value="Tetracycline Repressor, domain 2"/>
    <property type="match status" value="1"/>
</dbReference>
<reference evidence="4" key="1">
    <citation type="submission" date="2018-03" db="EMBL/GenBank/DDBJ databases">
        <authorList>
            <person name="Nunes O.C."/>
            <person name="Lopes A.R."/>
            <person name="Froufe H."/>
            <person name="Munoz-Merida A."/>
            <person name="Barroso C."/>
            <person name="Egas C."/>
        </authorList>
    </citation>
    <scope>NUCLEOTIDE SEQUENCE</scope>
    <source>
        <strain evidence="4">ON4</strain>
    </source>
</reference>
<accession>A0ABT7C5E1</accession>
<dbReference type="PANTHER" id="PTHR30055:SF226">
    <property type="entry name" value="HTH-TYPE TRANSCRIPTIONAL REGULATOR PKSA"/>
    <property type="match status" value="1"/>
</dbReference>
<feature type="domain" description="HTH tetR-type" evidence="3">
    <location>
        <begin position="14"/>
        <end position="74"/>
    </location>
</feature>
<dbReference type="InterPro" id="IPR009057">
    <property type="entry name" value="Homeodomain-like_sf"/>
</dbReference>
<proteinExistence type="predicted"/>
<dbReference type="Pfam" id="PF00440">
    <property type="entry name" value="TetR_N"/>
    <property type="match status" value="1"/>
</dbReference>
<dbReference type="EMBL" id="PXVD01000004">
    <property type="protein sequence ID" value="MDJ1370318.1"/>
    <property type="molecule type" value="Genomic_DNA"/>
</dbReference>
<name>A0ABT7C5E1_9MICO</name>
<organism evidence="4 5">
    <name type="scientific">Gulosibacter molinativorax</name>
    <dbReference type="NCBI Taxonomy" id="256821"/>
    <lineage>
        <taxon>Bacteria</taxon>
        <taxon>Bacillati</taxon>
        <taxon>Actinomycetota</taxon>
        <taxon>Actinomycetes</taxon>
        <taxon>Micrococcales</taxon>
        <taxon>Microbacteriaceae</taxon>
        <taxon>Gulosibacter</taxon>
    </lineage>
</organism>
<dbReference type="RefSeq" id="WP_026936102.1">
    <property type="nucleotide sequence ID" value="NZ_CP028426.1"/>
</dbReference>
<sequence length="193" mass="20356">MPKISAPTVVEHRKRKRDALLAAATELLVSGGVSAVTPAAVGAAVGLSRPSVYQYFKSAADILAAITEDSFARSNAQLLAALEGLSDPLKVMDAYVRETLRQAAAGAHRPATALSEAELPDECRARVAELHHEQIAPFMSALRQLNVPDLMITAQLLGGMLEAAMRAIESGSDPDAVARTTIALVHAAVRPQE</sequence>
<evidence type="ECO:0000259" key="3">
    <source>
        <dbReference type="PROSITE" id="PS50977"/>
    </source>
</evidence>
<dbReference type="PRINTS" id="PR00455">
    <property type="entry name" value="HTHTETR"/>
</dbReference>
<evidence type="ECO:0000313" key="5">
    <source>
        <dbReference type="Proteomes" id="UP001170379"/>
    </source>
</evidence>
<evidence type="ECO:0000256" key="2">
    <source>
        <dbReference type="PROSITE-ProRule" id="PRU00335"/>
    </source>
</evidence>
<reference evidence="4" key="2">
    <citation type="journal article" date="2022" name="Sci. Rep.">
        <title>In silico prediction of the enzymes involved in the degradation of the herbicide molinate by Gulosibacter molinativorax ON4T.</title>
        <authorList>
            <person name="Lopes A.R."/>
            <person name="Bunin E."/>
            <person name="Viana A.T."/>
            <person name="Froufe H."/>
            <person name="Munoz-Merida A."/>
            <person name="Pinho D."/>
            <person name="Figueiredo J."/>
            <person name="Barroso C."/>
            <person name="Vaz-Moreira I."/>
            <person name="Bellanger X."/>
            <person name="Egas C."/>
            <person name="Nunes O.C."/>
        </authorList>
    </citation>
    <scope>NUCLEOTIDE SEQUENCE</scope>
    <source>
        <strain evidence="4">ON4</strain>
    </source>
</reference>
<evidence type="ECO:0000256" key="1">
    <source>
        <dbReference type="ARBA" id="ARBA00023125"/>
    </source>
</evidence>
<keyword evidence="5" id="KW-1185">Reference proteome</keyword>
<gene>
    <name evidence="4" type="ORF">C7K25_02850</name>
</gene>
<dbReference type="PANTHER" id="PTHR30055">
    <property type="entry name" value="HTH-TYPE TRANSCRIPTIONAL REGULATOR RUTR"/>
    <property type="match status" value="1"/>
</dbReference>